<organism evidence="1 2">
    <name type="scientific">Tritrichomonas foetus</name>
    <dbReference type="NCBI Taxonomy" id="1144522"/>
    <lineage>
        <taxon>Eukaryota</taxon>
        <taxon>Metamonada</taxon>
        <taxon>Parabasalia</taxon>
        <taxon>Tritrichomonadida</taxon>
        <taxon>Tritrichomonadidae</taxon>
        <taxon>Tritrichomonas</taxon>
    </lineage>
</organism>
<dbReference type="PANTHER" id="PTHR21467:SF0">
    <property type="entry name" value="SERINE_THREONINE-PROTEIN PHOSPHATASE 4 REGULATORY SUBUNIT 4"/>
    <property type="match status" value="1"/>
</dbReference>
<dbReference type="RefSeq" id="XP_068364771.1">
    <property type="nucleotide sequence ID" value="XM_068491544.1"/>
</dbReference>
<dbReference type="VEuPathDB" id="TrichDB:TRFO_03833"/>
<comment type="caution">
    <text evidence="1">The sequence shown here is derived from an EMBL/GenBank/DDBJ whole genome shotgun (WGS) entry which is preliminary data.</text>
</comment>
<reference evidence="1" key="1">
    <citation type="submission" date="2016-10" db="EMBL/GenBank/DDBJ databases">
        <authorList>
            <person name="Benchimol M."/>
            <person name="Almeida L.G."/>
            <person name="Vasconcelos A.T."/>
            <person name="Perreira-Neves A."/>
            <person name="Rosa I.A."/>
            <person name="Tasca T."/>
            <person name="Bogo M.R."/>
            <person name="de Souza W."/>
        </authorList>
    </citation>
    <scope>NUCLEOTIDE SEQUENCE [LARGE SCALE GENOMIC DNA]</scope>
    <source>
        <strain evidence="1">K</strain>
    </source>
</reference>
<dbReference type="InterPro" id="IPR011989">
    <property type="entry name" value="ARM-like"/>
</dbReference>
<name>A0A1J4KK79_9EUKA</name>
<dbReference type="GeneID" id="94826248"/>
<dbReference type="SUPFAM" id="SSF48371">
    <property type="entry name" value="ARM repeat"/>
    <property type="match status" value="1"/>
</dbReference>
<dbReference type="EMBL" id="MLAK01000582">
    <property type="protein sequence ID" value="OHT11635.1"/>
    <property type="molecule type" value="Genomic_DNA"/>
</dbReference>
<protein>
    <submittedName>
        <fullName evidence="1">Uncharacterized protein</fullName>
    </submittedName>
</protein>
<dbReference type="AlphaFoldDB" id="A0A1J4KK79"/>
<evidence type="ECO:0000313" key="1">
    <source>
        <dbReference type="EMBL" id="OHT11635.1"/>
    </source>
</evidence>
<dbReference type="InterPro" id="IPR016024">
    <property type="entry name" value="ARM-type_fold"/>
</dbReference>
<dbReference type="PANTHER" id="PTHR21467">
    <property type="entry name" value="PROTEIN PHOSPHATASE 4 REGULATORY SUBUNIT 4 PPP4R4"/>
    <property type="match status" value="1"/>
</dbReference>
<keyword evidence="2" id="KW-1185">Reference proteome</keyword>
<evidence type="ECO:0000313" key="2">
    <source>
        <dbReference type="Proteomes" id="UP000179807"/>
    </source>
</evidence>
<gene>
    <name evidence="1" type="ORF">TRFO_03833</name>
</gene>
<proteinExistence type="predicted"/>
<sequence length="678" mass="78215">MISLQQQLLERLKQSTDLGDLKPSRVQQVPADSFHSITDQSLYTTYLEALTSEKQQQNLWAIFTYPKAVERDEQIIQLFYHVCNFFESPEQIVEYNAILCATEISKKYGVQIENILVPALLNRISNFPSIEYAICFTNIVPSIPICDIKEKVLPKLVELMKNGDNFQHIASMMFCSLPLNTIGLNVCILDDFLMSPVFVANYLPSAAKMLLATFGSQFMTTTLIQKLLPMTNSREYTREGAIHTIFQCIDQIVDQSTYIFILTAFGWGATNDSIALALISHSNMILALKPDFFSKYREFIMKISSSKDSANKIKLCQELSNCTLIFKGTKWNFKAIFKSFSESPDIEVRIAFLIAFPHFYNICSNSDQDFLYQLLLPFFSDPNLKIQEYLMTATHIYSLFNANLKTITTHFLKIFSSCTKWRQVLSCMRTCVSFPEEIIKAYGNQMLGIINNVIVKWIHPLSDQIIIFYIRFFQCSTRESNEEIIRQVLVRYSQSHHYTLRCLFIKLASSIAFICYEPFSMYIWPNVVELKNDPVPTVRATLITHLPKFRTFFKKTSDHESMKICETMFDYFKKDSDKYVRDTWVKTEEMLIAQHYHDLKVAYHQNNDTSLPTLGTSITKSTDFSKKRPETKSPVKVIRKSSVGRKISINKKPLRSPKATKGQPKSHLPIIYSQFAGY</sequence>
<dbReference type="Gene3D" id="1.25.10.10">
    <property type="entry name" value="Leucine-rich Repeat Variant"/>
    <property type="match status" value="1"/>
</dbReference>
<dbReference type="Proteomes" id="UP000179807">
    <property type="component" value="Unassembled WGS sequence"/>
</dbReference>
<dbReference type="InterPro" id="IPR039918">
    <property type="entry name" value="PPP4R4"/>
</dbReference>
<accession>A0A1J4KK79</accession>